<reference evidence="1 2" key="1">
    <citation type="journal article" date="2013" name="Mar. Genomics">
        <title>Expression of sulfatases in Rhodopirellula baltica and the diversity of sulfatases in the genus Rhodopirellula.</title>
        <authorList>
            <person name="Wegner C.E."/>
            <person name="Richter-Heitmann T."/>
            <person name="Klindworth A."/>
            <person name="Klockow C."/>
            <person name="Richter M."/>
            <person name="Achstetter T."/>
            <person name="Glockner F.O."/>
            <person name="Harder J."/>
        </authorList>
    </citation>
    <scope>NUCLEOTIDE SEQUENCE [LARGE SCALE GENOMIC DNA]</scope>
    <source>
        <strain evidence="1 2">SH28</strain>
    </source>
</reference>
<accession>K5E4Q0</accession>
<protein>
    <submittedName>
        <fullName evidence="1">Uncharacterized protein</fullName>
    </submittedName>
</protein>
<sequence length="49" mass="5512">MQYVWRSAFNDTCGCLPLHRSVLTRSLVACHQHRDGGGEVKHHADTLHA</sequence>
<organism evidence="1 2">
    <name type="scientific">Rhodopirellula baltica SH28</name>
    <dbReference type="NCBI Taxonomy" id="993517"/>
    <lineage>
        <taxon>Bacteria</taxon>
        <taxon>Pseudomonadati</taxon>
        <taxon>Planctomycetota</taxon>
        <taxon>Planctomycetia</taxon>
        <taxon>Pirellulales</taxon>
        <taxon>Pirellulaceae</taxon>
        <taxon>Rhodopirellula</taxon>
    </lineage>
</organism>
<proteinExistence type="predicted"/>
<gene>
    <name evidence="1" type="ORF">RBSH_03929</name>
</gene>
<comment type="caution">
    <text evidence="1">The sequence shown here is derived from an EMBL/GenBank/DDBJ whole genome shotgun (WGS) entry which is preliminary data.</text>
</comment>
<dbReference type="EMBL" id="AMCW01000113">
    <property type="protein sequence ID" value="EKK00731.1"/>
    <property type="molecule type" value="Genomic_DNA"/>
</dbReference>
<evidence type="ECO:0000313" key="2">
    <source>
        <dbReference type="Proteomes" id="UP000007993"/>
    </source>
</evidence>
<dbReference type="AlphaFoldDB" id="K5E4Q0"/>
<evidence type="ECO:0000313" key="1">
    <source>
        <dbReference type="EMBL" id="EKK00731.1"/>
    </source>
</evidence>
<dbReference type="Proteomes" id="UP000007993">
    <property type="component" value="Unassembled WGS sequence"/>
</dbReference>
<name>K5E4Q0_RHOBT</name>